<gene>
    <name evidence="18" type="ORF">DDZ44_08530</name>
</gene>
<evidence type="ECO:0000256" key="16">
    <source>
        <dbReference type="ARBA" id="ARBA00049966"/>
    </source>
</evidence>
<name>A0A354YZ25_9FIRM</name>
<dbReference type="Pfam" id="PF01098">
    <property type="entry name" value="FTSW_RODA_SPOVE"/>
    <property type="match status" value="1"/>
</dbReference>
<feature type="transmembrane region" description="Helical" evidence="17">
    <location>
        <begin position="50"/>
        <end position="68"/>
    </location>
</feature>
<feature type="non-terminal residue" evidence="18">
    <location>
        <position position="161"/>
    </location>
</feature>
<protein>
    <recommendedName>
        <fullName evidence="12">Probable peptidoglycan glycosyltransferase FtsW</fullName>
        <ecNumber evidence="14">2.4.99.28</ecNumber>
    </recommendedName>
    <alternativeName>
        <fullName evidence="13">Cell division protein FtsW</fullName>
    </alternativeName>
    <alternativeName>
        <fullName evidence="10">Cell wall polymerase</fullName>
    </alternativeName>
    <alternativeName>
        <fullName evidence="9">Peptidoglycan polymerase</fullName>
    </alternativeName>
</protein>
<feature type="transmembrane region" description="Helical" evidence="17">
    <location>
        <begin position="12"/>
        <end position="30"/>
    </location>
</feature>
<evidence type="ECO:0000256" key="5">
    <source>
        <dbReference type="ARBA" id="ARBA00022960"/>
    </source>
</evidence>
<evidence type="ECO:0000256" key="17">
    <source>
        <dbReference type="SAM" id="Phobius"/>
    </source>
</evidence>
<dbReference type="AlphaFoldDB" id="A0A354YZ25"/>
<keyword evidence="3" id="KW-0808">Transferase</keyword>
<dbReference type="InterPro" id="IPR001182">
    <property type="entry name" value="FtsW/RodA"/>
</dbReference>
<evidence type="ECO:0000313" key="18">
    <source>
        <dbReference type="EMBL" id="HBK53966.1"/>
    </source>
</evidence>
<dbReference type="GO" id="GO:0032153">
    <property type="term" value="C:cell division site"/>
    <property type="evidence" value="ECO:0007669"/>
    <property type="project" value="TreeGrafter"/>
</dbReference>
<dbReference type="STRING" id="378794.GCA_001570625_01363"/>
<evidence type="ECO:0000256" key="12">
    <source>
        <dbReference type="ARBA" id="ARBA00041185"/>
    </source>
</evidence>
<dbReference type="PANTHER" id="PTHR30474:SF2">
    <property type="entry name" value="PEPTIDOGLYCAN GLYCOSYLTRANSFERASE FTSW-RELATED"/>
    <property type="match status" value="1"/>
</dbReference>
<keyword evidence="5" id="KW-0133">Cell shape</keyword>
<evidence type="ECO:0000313" key="19">
    <source>
        <dbReference type="Proteomes" id="UP000263273"/>
    </source>
</evidence>
<evidence type="ECO:0000256" key="6">
    <source>
        <dbReference type="ARBA" id="ARBA00022984"/>
    </source>
</evidence>
<keyword evidence="4 17" id="KW-0812">Transmembrane</keyword>
<comment type="subcellular location">
    <subcellularLocation>
        <location evidence="1">Membrane</location>
        <topology evidence="1">Multi-pass membrane protein</topology>
    </subcellularLocation>
</comment>
<keyword evidence="8 17" id="KW-0472">Membrane</keyword>
<evidence type="ECO:0000256" key="4">
    <source>
        <dbReference type="ARBA" id="ARBA00022692"/>
    </source>
</evidence>
<reference evidence="18 19" key="1">
    <citation type="journal article" date="2018" name="Nat. Biotechnol.">
        <title>A standardized bacterial taxonomy based on genome phylogeny substantially revises the tree of life.</title>
        <authorList>
            <person name="Parks D.H."/>
            <person name="Chuvochina M."/>
            <person name="Waite D.W."/>
            <person name="Rinke C."/>
            <person name="Skarshewski A."/>
            <person name="Chaumeil P.A."/>
            <person name="Hugenholtz P."/>
        </authorList>
    </citation>
    <scope>NUCLEOTIDE SEQUENCE [LARGE SCALE GENOMIC DNA]</scope>
    <source>
        <strain evidence="18">UBA10948</strain>
    </source>
</reference>
<evidence type="ECO:0000256" key="10">
    <source>
        <dbReference type="ARBA" id="ARBA00033270"/>
    </source>
</evidence>
<dbReference type="GO" id="GO:0008360">
    <property type="term" value="P:regulation of cell shape"/>
    <property type="evidence" value="ECO:0007669"/>
    <property type="project" value="UniProtKB-KW"/>
</dbReference>
<dbReference type="GO" id="GO:0015648">
    <property type="term" value="F:lipid-linked peptidoglycan transporter activity"/>
    <property type="evidence" value="ECO:0007669"/>
    <property type="project" value="TreeGrafter"/>
</dbReference>
<feature type="transmembrane region" description="Helical" evidence="17">
    <location>
        <begin position="75"/>
        <end position="95"/>
    </location>
</feature>
<evidence type="ECO:0000256" key="3">
    <source>
        <dbReference type="ARBA" id="ARBA00022679"/>
    </source>
</evidence>
<comment type="caution">
    <text evidence="18">The sequence shown here is derived from an EMBL/GenBank/DDBJ whole genome shotgun (WGS) entry which is preliminary data.</text>
</comment>
<evidence type="ECO:0000256" key="13">
    <source>
        <dbReference type="ARBA" id="ARBA00041418"/>
    </source>
</evidence>
<dbReference type="GO" id="GO:0008955">
    <property type="term" value="F:peptidoglycan glycosyltransferase activity"/>
    <property type="evidence" value="ECO:0007669"/>
    <property type="project" value="UniProtKB-EC"/>
</dbReference>
<proteinExistence type="inferred from homology"/>
<dbReference type="Proteomes" id="UP000263273">
    <property type="component" value="Unassembled WGS sequence"/>
</dbReference>
<dbReference type="GO" id="GO:0005886">
    <property type="term" value="C:plasma membrane"/>
    <property type="evidence" value="ECO:0007669"/>
    <property type="project" value="TreeGrafter"/>
</dbReference>
<evidence type="ECO:0000256" key="11">
    <source>
        <dbReference type="ARBA" id="ARBA00038053"/>
    </source>
</evidence>
<comment type="catalytic activity">
    <reaction evidence="15">
        <text>[GlcNAc-(1-&gt;4)-Mur2Ac(oyl-L-Ala-gamma-D-Glu-L-Lys-D-Ala-D-Ala)](n)-di-trans,octa-cis-undecaprenyl diphosphate + beta-D-GlcNAc-(1-&gt;4)-Mur2Ac(oyl-L-Ala-gamma-D-Glu-L-Lys-D-Ala-D-Ala)-di-trans,octa-cis-undecaprenyl diphosphate = [GlcNAc-(1-&gt;4)-Mur2Ac(oyl-L-Ala-gamma-D-Glu-L-Lys-D-Ala-D-Ala)](n+1)-di-trans,octa-cis-undecaprenyl diphosphate + di-trans,octa-cis-undecaprenyl diphosphate + H(+)</text>
        <dbReference type="Rhea" id="RHEA:23708"/>
        <dbReference type="Rhea" id="RHEA-COMP:9602"/>
        <dbReference type="Rhea" id="RHEA-COMP:9603"/>
        <dbReference type="ChEBI" id="CHEBI:15378"/>
        <dbReference type="ChEBI" id="CHEBI:58405"/>
        <dbReference type="ChEBI" id="CHEBI:60033"/>
        <dbReference type="ChEBI" id="CHEBI:78435"/>
        <dbReference type="EC" id="2.4.99.28"/>
    </reaction>
</comment>
<comment type="similarity">
    <text evidence="11">Belongs to the SEDS family. FtsW subfamily.</text>
</comment>
<evidence type="ECO:0000256" key="9">
    <source>
        <dbReference type="ARBA" id="ARBA00032370"/>
    </source>
</evidence>
<evidence type="ECO:0000256" key="1">
    <source>
        <dbReference type="ARBA" id="ARBA00004141"/>
    </source>
</evidence>
<evidence type="ECO:0000256" key="7">
    <source>
        <dbReference type="ARBA" id="ARBA00022989"/>
    </source>
</evidence>
<accession>A0A354YZ25</accession>
<dbReference type="PANTHER" id="PTHR30474">
    <property type="entry name" value="CELL CYCLE PROTEIN"/>
    <property type="match status" value="1"/>
</dbReference>
<keyword evidence="7 17" id="KW-1133">Transmembrane helix</keyword>
<evidence type="ECO:0000256" key="15">
    <source>
        <dbReference type="ARBA" id="ARBA00049902"/>
    </source>
</evidence>
<organism evidence="18 19">
    <name type="scientific">Syntrophomonas wolfei</name>
    <dbReference type="NCBI Taxonomy" id="863"/>
    <lineage>
        <taxon>Bacteria</taxon>
        <taxon>Bacillati</taxon>
        <taxon>Bacillota</taxon>
        <taxon>Clostridia</taxon>
        <taxon>Eubacteriales</taxon>
        <taxon>Syntrophomonadaceae</taxon>
        <taxon>Syntrophomonas</taxon>
    </lineage>
</organism>
<dbReference type="EMBL" id="DNZF01000186">
    <property type="protein sequence ID" value="HBK53966.1"/>
    <property type="molecule type" value="Genomic_DNA"/>
</dbReference>
<comment type="function">
    <text evidence="16">Peptidoglycan polymerase that is essential for cell division.</text>
</comment>
<dbReference type="EC" id="2.4.99.28" evidence="14"/>
<evidence type="ECO:0000256" key="8">
    <source>
        <dbReference type="ARBA" id="ARBA00023136"/>
    </source>
</evidence>
<evidence type="ECO:0000256" key="14">
    <source>
        <dbReference type="ARBA" id="ARBA00044770"/>
    </source>
</evidence>
<evidence type="ECO:0000256" key="2">
    <source>
        <dbReference type="ARBA" id="ARBA00022676"/>
    </source>
</evidence>
<keyword evidence="6" id="KW-0573">Peptidoglycan synthesis</keyword>
<keyword evidence="2" id="KW-0328">Glycosyltransferase</keyword>
<sequence>MRAKKGPPDFILFITTMALLGIGLVMVFSSSAVTSNIRYDDAYHFFKRQLYWAILGIMAMLVIMKINYSKLKDLALPLMVISLICLVLVITPLGIEVNESKRWLGVGFLRFSPSELAKLGMIMLLARTMDQNLSSIRSFSKGVLPYLLLVALVGGFIMLQP</sequence>
<dbReference type="GO" id="GO:0009252">
    <property type="term" value="P:peptidoglycan biosynthetic process"/>
    <property type="evidence" value="ECO:0007669"/>
    <property type="project" value="UniProtKB-KW"/>
</dbReference>
<dbReference type="GO" id="GO:0051301">
    <property type="term" value="P:cell division"/>
    <property type="evidence" value="ECO:0007669"/>
    <property type="project" value="InterPro"/>
</dbReference>
<feature type="transmembrane region" description="Helical" evidence="17">
    <location>
        <begin position="138"/>
        <end position="159"/>
    </location>
</feature>